<name>A0ABD3TJM0_SINWO</name>
<dbReference type="SUPFAM" id="SSF57184">
    <property type="entry name" value="Growth factor receptor domain"/>
    <property type="match status" value="4"/>
</dbReference>
<dbReference type="Gene3D" id="2.10.25.10">
    <property type="entry name" value="Laminin"/>
    <property type="match status" value="14"/>
</dbReference>
<evidence type="ECO:0000256" key="15">
    <source>
        <dbReference type="SAM" id="MobiDB-lite"/>
    </source>
</evidence>
<evidence type="ECO:0000313" key="20">
    <source>
        <dbReference type="EMBL" id="KAL3836533.1"/>
    </source>
</evidence>
<dbReference type="InterPro" id="IPR000742">
    <property type="entry name" value="EGF"/>
</dbReference>
<dbReference type="FunFam" id="2.10.25.10:FF:000038">
    <property type="entry name" value="Fibrillin 2"/>
    <property type="match status" value="1"/>
</dbReference>
<keyword evidence="13" id="KW-0325">Glycoprotein</keyword>
<dbReference type="Pfam" id="PF07645">
    <property type="entry name" value="EGF_CA"/>
    <property type="match status" value="11"/>
</dbReference>
<keyword evidence="21" id="KW-1185">Reference proteome</keyword>
<feature type="compositionally biased region" description="Low complexity" evidence="15">
    <location>
        <begin position="1834"/>
        <end position="1848"/>
    </location>
</feature>
<feature type="domain" description="VWFD" evidence="19">
    <location>
        <begin position="374"/>
        <end position="578"/>
    </location>
</feature>
<organism evidence="20 21">
    <name type="scientific">Sinanodonta woodiana</name>
    <name type="common">Chinese pond mussel</name>
    <name type="synonym">Anodonta woodiana</name>
    <dbReference type="NCBI Taxonomy" id="1069815"/>
    <lineage>
        <taxon>Eukaryota</taxon>
        <taxon>Metazoa</taxon>
        <taxon>Spiralia</taxon>
        <taxon>Lophotrochozoa</taxon>
        <taxon>Mollusca</taxon>
        <taxon>Bivalvia</taxon>
        <taxon>Autobranchia</taxon>
        <taxon>Heteroconchia</taxon>
        <taxon>Palaeoheterodonta</taxon>
        <taxon>Unionida</taxon>
        <taxon>Unionoidea</taxon>
        <taxon>Unionidae</taxon>
        <taxon>Unioninae</taxon>
        <taxon>Sinanodonta</taxon>
    </lineage>
</organism>
<feature type="disulfide bond" evidence="14">
    <location>
        <begin position="1387"/>
        <end position="1397"/>
    </location>
</feature>
<keyword evidence="3" id="KW-0964">Secreted</keyword>
<dbReference type="InterPro" id="IPR001881">
    <property type="entry name" value="EGF-like_Ca-bd_dom"/>
</dbReference>
<dbReference type="SUPFAM" id="SSF57196">
    <property type="entry name" value="EGF/Laminin"/>
    <property type="match status" value="2"/>
</dbReference>
<feature type="domain" description="EGF-like" evidence="17">
    <location>
        <begin position="1299"/>
        <end position="1338"/>
    </location>
</feature>
<feature type="domain" description="EGF-like" evidence="17">
    <location>
        <begin position="1383"/>
        <end position="1418"/>
    </location>
</feature>
<feature type="domain" description="EGF-like" evidence="17">
    <location>
        <begin position="1213"/>
        <end position="1251"/>
    </location>
</feature>
<dbReference type="Pfam" id="PF23263">
    <property type="entry name" value="C8-3_MUC4"/>
    <property type="match status" value="1"/>
</dbReference>
<dbReference type="SMART" id="SM00179">
    <property type="entry name" value="EGF_CA"/>
    <property type="match status" value="13"/>
</dbReference>
<dbReference type="CDD" id="cd00054">
    <property type="entry name" value="EGF_CA"/>
    <property type="match status" value="5"/>
</dbReference>
<dbReference type="Pfam" id="PF06119">
    <property type="entry name" value="NIDO"/>
    <property type="match status" value="1"/>
</dbReference>
<dbReference type="FunFam" id="2.10.25.10:FF:000014">
    <property type="entry name" value="Latent-transforming growth factor beta-binding protein 3"/>
    <property type="match status" value="1"/>
</dbReference>
<dbReference type="InterPro" id="IPR009030">
    <property type="entry name" value="Growth_fac_rcpt_cys_sf"/>
</dbReference>
<dbReference type="PANTHER" id="PTHR24039:SF58">
    <property type="entry name" value="EGF-LIKE DOMAIN-CONTAINING PROTEIN"/>
    <property type="match status" value="1"/>
</dbReference>
<feature type="domain" description="AMOP" evidence="18">
    <location>
        <begin position="230"/>
        <end position="362"/>
    </location>
</feature>
<dbReference type="InterPro" id="IPR018097">
    <property type="entry name" value="EGF_Ca-bd_CS"/>
</dbReference>
<comment type="caution">
    <text evidence="14">Lacks conserved residue(s) required for the propagation of feature annotation.</text>
</comment>
<dbReference type="PROSITE" id="PS50026">
    <property type="entry name" value="EGF_3"/>
    <property type="match status" value="5"/>
</dbReference>
<dbReference type="InterPro" id="IPR000152">
    <property type="entry name" value="EGF-type_Asp/Asn_hydroxyl_site"/>
</dbReference>
<dbReference type="SMART" id="SM00539">
    <property type="entry name" value="NIDO"/>
    <property type="match status" value="1"/>
</dbReference>
<gene>
    <name evidence="20" type="ORF">ACJMK2_021957</name>
</gene>
<keyword evidence="5" id="KW-0254">Endocytosis</keyword>
<dbReference type="PROSITE" id="PS01187">
    <property type="entry name" value="EGF_CA"/>
    <property type="match status" value="6"/>
</dbReference>
<keyword evidence="11 14" id="KW-1015">Disulfide bond</keyword>
<evidence type="ECO:0000256" key="11">
    <source>
        <dbReference type="ARBA" id="ARBA00023157"/>
    </source>
</evidence>
<evidence type="ECO:0000256" key="9">
    <source>
        <dbReference type="ARBA" id="ARBA00022989"/>
    </source>
</evidence>
<dbReference type="GO" id="GO:0006897">
    <property type="term" value="P:endocytosis"/>
    <property type="evidence" value="ECO:0007669"/>
    <property type="project" value="UniProtKB-KW"/>
</dbReference>
<evidence type="ECO:0000256" key="6">
    <source>
        <dbReference type="ARBA" id="ARBA00022692"/>
    </source>
</evidence>
<dbReference type="FunFam" id="2.10.25.10:FF:000009">
    <property type="entry name" value="Low-density lipoprotein receptor isoform 1"/>
    <property type="match status" value="1"/>
</dbReference>
<dbReference type="PROSITE" id="PS00010">
    <property type="entry name" value="ASX_HYDROXYL"/>
    <property type="match status" value="6"/>
</dbReference>
<evidence type="ECO:0000256" key="10">
    <source>
        <dbReference type="ARBA" id="ARBA00023136"/>
    </source>
</evidence>
<dbReference type="FunFam" id="2.10.25.10:FF:000005">
    <property type="entry name" value="Fibrillin 2"/>
    <property type="match status" value="1"/>
</dbReference>
<dbReference type="GO" id="GO:0005576">
    <property type="term" value="C:extracellular region"/>
    <property type="evidence" value="ECO:0007669"/>
    <property type="project" value="UniProtKB-SubCell"/>
</dbReference>
<sequence length="1877" mass="208769">YVFAYGEEVGDSVLLAKDDACGEPLSILPMPIFGRKYNTLYVCSNGLVSFQSKYANPNPSSDIKSYLGYSFLAPYYTDLESNTNATKGNIFYQLYDVIRNKRMMNNSNVLYVQRILDELEGEKGFNATIVFIVTWYRISPYPANKRGDESVSFQLVLTSDGTNTFVLYRYFPGEMKLRRNDVLIGYHFSTGEFKVHLNSFKMEALDMDQNTDTNGVVGLLLYRLTAVGSSLSNFDLQCLEWYESNKPYQLEYERKSKEMPACPCNSRWVRSDPWLGFPPQLAVSAVNTSCFIAAPCMKFQPHGKICCFDTTTGEWLSYAPRAGGFIKYHPITRKKDFESEDVQMKKICCEQSDYCYLYYALRPVGECYSKFPFNSALSWGDPHIETLDAKQYTFNGWGEFTLLSVTTENTSFILQGRTDKATTNAGMAVEATSFTAFAARYNNESSIHVEMNAERNGTYVYGNGIDYSLDFANMTKAFYVSTDTLTLSRSSDTNSLNVLFSSTADPVALIISVGAEMLALGITLPPIFKNKTKGLLGNYDGNPSNDFVYPNGTRLAEKCDRKRNILLRIKFIQDSESVFKYPNEKGHADFHHGNFTPKYLVEATESQLREASLKCGNNTACVYDLIMTNSVLVAEHTKEVAEQALKEKEETANTNPSIESNATSTLYVTMYQTVNLKFHASDDGPVTFLFQSNTVEAEFTYSDTNTAEANVTIYREDQCDLSVTAKDKQGYYAPAINFDFVLCDGCSGHGSCDYNSFQTNDKPCSLKKAKCVCDPYWEGTSCQLDFDGCRGRPCSLDRNCSDVEASIHKRNGVAFRCSPCPEGYLENGYKCQDIDECNSSLKMCNQICMNTFGSFLCLCENGYKLGIDQRTCEDIDECEEDEDDCDQNCTNDVGHYTCGCFDGFEYNVTLKTCIQTEIPNVCETSSINCSQTAGCTSFNRTAKCFCDKGLQLTSEGTKCEDIDECISNPCSQNCSNFNGGFSCHCYQGYTLEKDRRTCVECKYPKHGKDCSETCQCGKHGLECNPVKGCICDYGWRGRNCDSDIDECFENPDRCGNSYEVCENFPGSFTCRCKAGFERSDDGKCQDIDECSIPELNKCSQLCINNPGGFTCNCQRGYVIHPKNSFECIDVNECEIGTSGCEQICENVPGQFNCYCHYGYRLLSDRRTCVKEKNICALLGNFTCSHICLVENKKIKCECENGYTLTADNRTCKDINECLPSMNKCSQPHNCVNLDGSFSCLCDEGYRLDNDGITCRECDGFHFGKNCVNECNCGIGMDKCDKKEGCICKSGWKGSQCDIDINECKETNIPCSGKKNVCLNTPGSHRCLCEDGYVRDNSSADCMDLNECNDTTLNDCDQICINTDGSYMCSCNKGFALQGGRCIDIDECGKNNTCQHACENTPGGYRCLCHVGFKVDVGNITQCKPRIECHENETTYCESKGAQCALSNGVAICQCSRGLQWNNETNACIDVKDCDSKARCSQICKEEIGGYSCECSDGFLLREDTYTCTECYNNTYGSGCNQTCQCIVENAANASQTCNHLNGTCICKPGWQDTCDEDIDECKLNPLICSKIPNTGCLNTIGSYECACLRDHILQNASCILDNRTKLPPPNYGESAVPMTITLNVNVSDSLNLDVMATYQYLSNAAKSTLETFYRKRMGDNLGRIVITSLARGSLIVAYSIYVRNAPEVVANLTMTNAELASGASLTFENSSVSVDNVTVNGIKVPSNPSEDDLCRLYQNSFVSCSNGYECKVMSGIPSCKEIPVFPIEPITLYLFYIIITVPIAIAVPFGALIIIAIIVILCLIRHRQRKAKSDFEDIDRHQYNSIGSIVETETSSKSSVETRSKSPSLGRDMRNMHPELSVSSKYSFEGTVLLHAS</sequence>
<dbReference type="InterPro" id="IPR003886">
    <property type="entry name" value="NIDO_dom"/>
</dbReference>
<dbReference type="PROSITE" id="PS50856">
    <property type="entry name" value="AMOP"/>
    <property type="match status" value="1"/>
</dbReference>
<evidence type="ECO:0000259" key="19">
    <source>
        <dbReference type="PROSITE" id="PS51233"/>
    </source>
</evidence>
<keyword evidence="8" id="KW-0677">Repeat</keyword>
<feature type="domain" description="EGF-like" evidence="17">
    <location>
        <begin position="1043"/>
        <end position="1085"/>
    </location>
</feature>
<comment type="caution">
    <text evidence="20">The sequence shown here is derived from an EMBL/GenBank/DDBJ whole genome shotgun (WGS) entry which is preliminary data.</text>
</comment>
<accession>A0ABD3TJM0</accession>
<keyword evidence="7" id="KW-0732">Signal</keyword>
<feature type="region of interest" description="Disordered" evidence="15">
    <location>
        <begin position="1834"/>
        <end position="1858"/>
    </location>
</feature>
<evidence type="ECO:0000256" key="16">
    <source>
        <dbReference type="SAM" id="Phobius"/>
    </source>
</evidence>
<keyword evidence="6 16" id="KW-0812">Transmembrane</keyword>
<feature type="domain" description="EGF-like" evidence="17">
    <location>
        <begin position="961"/>
        <end position="999"/>
    </location>
</feature>
<dbReference type="PROSITE" id="PS01186">
    <property type="entry name" value="EGF_2"/>
    <property type="match status" value="6"/>
</dbReference>
<comment type="subcellular location">
    <subcellularLocation>
        <location evidence="1">Membrane</location>
        <topology evidence="1">Single-pass type I membrane protein</topology>
    </subcellularLocation>
    <subcellularLocation>
        <location evidence="2">Secreted</location>
    </subcellularLocation>
</comment>
<evidence type="ECO:0000256" key="5">
    <source>
        <dbReference type="ARBA" id="ARBA00022583"/>
    </source>
</evidence>
<evidence type="ECO:0000259" key="18">
    <source>
        <dbReference type="PROSITE" id="PS50856"/>
    </source>
</evidence>
<dbReference type="SMART" id="SM00181">
    <property type="entry name" value="EGF"/>
    <property type="match status" value="20"/>
</dbReference>
<evidence type="ECO:0000256" key="2">
    <source>
        <dbReference type="ARBA" id="ARBA00004613"/>
    </source>
</evidence>
<reference evidence="20 21" key="1">
    <citation type="submission" date="2024-11" db="EMBL/GenBank/DDBJ databases">
        <title>Chromosome-level genome assembly of the freshwater bivalve Anodonta woodiana.</title>
        <authorList>
            <person name="Chen X."/>
        </authorList>
    </citation>
    <scope>NUCLEOTIDE SEQUENCE [LARGE SCALE GENOMIC DNA]</scope>
    <source>
        <strain evidence="20">MN2024</strain>
        <tissue evidence="20">Gills</tissue>
    </source>
</reference>
<dbReference type="GO" id="GO:0016020">
    <property type="term" value="C:membrane"/>
    <property type="evidence" value="ECO:0007669"/>
    <property type="project" value="UniProtKB-SubCell"/>
</dbReference>
<evidence type="ECO:0000256" key="7">
    <source>
        <dbReference type="ARBA" id="ARBA00022729"/>
    </source>
</evidence>
<evidence type="ECO:0000256" key="4">
    <source>
        <dbReference type="ARBA" id="ARBA00022536"/>
    </source>
</evidence>
<dbReference type="SMART" id="SM00216">
    <property type="entry name" value="VWD"/>
    <property type="match status" value="1"/>
</dbReference>
<dbReference type="PANTHER" id="PTHR24039">
    <property type="entry name" value="FIBRILLIN-RELATED"/>
    <property type="match status" value="1"/>
</dbReference>
<dbReference type="InterPro" id="IPR001846">
    <property type="entry name" value="VWF_type-D"/>
</dbReference>
<dbReference type="InterPro" id="IPR056619">
    <property type="entry name" value="C8-3_MUC4"/>
</dbReference>
<proteinExistence type="predicted"/>
<keyword evidence="12" id="KW-0675">Receptor</keyword>
<feature type="transmembrane region" description="Helical" evidence="16">
    <location>
        <begin position="1773"/>
        <end position="1804"/>
    </location>
</feature>
<protein>
    <submittedName>
        <fullName evidence="20">Uncharacterized protein</fullName>
    </submittedName>
</protein>
<keyword evidence="4 14" id="KW-0245">EGF-like domain</keyword>
<dbReference type="Proteomes" id="UP001634394">
    <property type="component" value="Unassembled WGS sequence"/>
</dbReference>
<dbReference type="InterPro" id="IPR005533">
    <property type="entry name" value="AMOP_dom"/>
</dbReference>
<keyword evidence="10 16" id="KW-0472">Membrane</keyword>
<dbReference type="PROSITE" id="PS51233">
    <property type="entry name" value="VWFD"/>
    <property type="match status" value="1"/>
</dbReference>
<dbReference type="EMBL" id="JBJQND010000018">
    <property type="protein sequence ID" value="KAL3836533.1"/>
    <property type="molecule type" value="Genomic_DNA"/>
</dbReference>
<evidence type="ECO:0000313" key="21">
    <source>
        <dbReference type="Proteomes" id="UP001634394"/>
    </source>
</evidence>
<evidence type="ECO:0000256" key="13">
    <source>
        <dbReference type="ARBA" id="ARBA00023180"/>
    </source>
</evidence>
<keyword evidence="9 16" id="KW-1133">Transmembrane helix</keyword>
<evidence type="ECO:0000256" key="8">
    <source>
        <dbReference type="ARBA" id="ARBA00022737"/>
    </source>
</evidence>
<dbReference type="InterPro" id="IPR049883">
    <property type="entry name" value="NOTCH1_EGF-like"/>
</dbReference>
<feature type="non-terminal residue" evidence="20">
    <location>
        <position position="1"/>
    </location>
</feature>
<evidence type="ECO:0000256" key="1">
    <source>
        <dbReference type="ARBA" id="ARBA00004479"/>
    </source>
</evidence>
<dbReference type="FunFam" id="2.10.25.10:FF:000119">
    <property type="entry name" value="vitamin K-dependent protein S"/>
    <property type="match status" value="1"/>
</dbReference>
<evidence type="ECO:0000256" key="14">
    <source>
        <dbReference type="PROSITE-ProRule" id="PRU00076"/>
    </source>
</evidence>
<evidence type="ECO:0000256" key="12">
    <source>
        <dbReference type="ARBA" id="ARBA00023170"/>
    </source>
</evidence>
<evidence type="ECO:0000256" key="3">
    <source>
        <dbReference type="ARBA" id="ARBA00022525"/>
    </source>
</evidence>
<evidence type="ECO:0000259" key="17">
    <source>
        <dbReference type="PROSITE" id="PS50026"/>
    </source>
</evidence>